<dbReference type="EMBL" id="OU015568">
    <property type="protein sequence ID" value="CAG5081157.1"/>
    <property type="molecule type" value="Genomic_DNA"/>
</dbReference>
<organism evidence="3 4">
    <name type="scientific">Oikopleura dioica</name>
    <name type="common">Tunicate</name>
    <dbReference type="NCBI Taxonomy" id="34765"/>
    <lineage>
        <taxon>Eukaryota</taxon>
        <taxon>Metazoa</taxon>
        <taxon>Chordata</taxon>
        <taxon>Tunicata</taxon>
        <taxon>Appendicularia</taxon>
        <taxon>Copelata</taxon>
        <taxon>Oikopleuridae</taxon>
        <taxon>Oikopleura</taxon>
    </lineage>
</organism>
<dbReference type="InterPro" id="IPR006652">
    <property type="entry name" value="Kelch_1"/>
</dbReference>
<dbReference type="Proteomes" id="UP001158576">
    <property type="component" value="Chromosome PAR"/>
</dbReference>
<dbReference type="PANTHER" id="PTHR46260:SF3">
    <property type="entry name" value="RING-TYPE DOMAIN-CONTAINING PROTEIN"/>
    <property type="match status" value="1"/>
</dbReference>
<keyword evidence="4" id="KW-1185">Reference proteome</keyword>
<keyword evidence="1" id="KW-0880">Kelch repeat</keyword>
<evidence type="ECO:0000313" key="3">
    <source>
        <dbReference type="EMBL" id="CAG5081157.1"/>
    </source>
</evidence>
<keyword evidence="2" id="KW-0677">Repeat</keyword>
<evidence type="ECO:0000256" key="2">
    <source>
        <dbReference type="ARBA" id="ARBA00022737"/>
    </source>
</evidence>
<dbReference type="InterPro" id="IPR015915">
    <property type="entry name" value="Kelch-typ_b-propeller"/>
</dbReference>
<reference evidence="3 4" key="1">
    <citation type="submission" date="2021-04" db="EMBL/GenBank/DDBJ databases">
        <authorList>
            <person name="Bliznina A."/>
        </authorList>
    </citation>
    <scope>NUCLEOTIDE SEQUENCE [LARGE SCALE GENOMIC DNA]</scope>
</reference>
<evidence type="ECO:0000313" key="4">
    <source>
        <dbReference type="Proteomes" id="UP001158576"/>
    </source>
</evidence>
<dbReference type="SMART" id="SM00612">
    <property type="entry name" value="Kelch"/>
    <property type="match status" value="2"/>
</dbReference>
<dbReference type="SUPFAM" id="SSF117281">
    <property type="entry name" value="Kelch motif"/>
    <property type="match status" value="2"/>
</dbReference>
<dbReference type="Pfam" id="PF01344">
    <property type="entry name" value="Kelch_1"/>
    <property type="match status" value="2"/>
</dbReference>
<accession>A0ABN7RQX5</accession>
<sequence length="304" mass="33119">MEEDSWVEDAKLPNPIAKPSVLVINNRIICVGGIINSHDPSDRVEVFDGEKWTTQSLLPEGLMGIAAVNISENEGIIMGGMASGKTKRISMNSSRYDLHVTLYGQNVFAVGGRCGKQPVAAVESFDIELNQWTSWMNLPSPTALSSFGCSRGMMVIAGGLKVSQANHDGFCKKVSFLDITKKASISDWTGQRRWSLLQPRGSCQTCSIDGWFINLGGINNEGKPADQVETINLREPANRFQPLPNLPYPIACATTLLTKDAFYFLGGISSFGPTTSCLKVYFERDPNCILFDDLANKTPTGVDA</sequence>
<evidence type="ECO:0000256" key="1">
    <source>
        <dbReference type="ARBA" id="ARBA00022441"/>
    </source>
</evidence>
<dbReference type="PANTHER" id="PTHR46260">
    <property type="entry name" value="RING-TYPE DOMAIN-CONTAINING PROTEIN"/>
    <property type="match status" value="1"/>
</dbReference>
<protein>
    <submittedName>
        <fullName evidence="3">Oidioi.mRNA.OKI2018_I69.PAR.g9801.t1.cds</fullName>
    </submittedName>
</protein>
<proteinExistence type="predicted"/>
<dbReference type="Gene3D" id="2.120.10.80">
    <property type="entry name" value="Kelch-type beta propeller"/>
    <property type="match status" value="2"/>
</dbReference>
<dbReference type="InterPro" id="IPR051746">
    <property type="entry name" value="Kelch_domain_containing_8"/>
</dbReference>
<name>A0ABN7RQX5_OIKDI</name>
<gene>
    <name evidence="3" type="ORF">OKIOD_LOCUS1359</name>
</gene>